<dbReference type="GO" id="GO:0003723">
    <property type="term" value="F:RNA binding"/>
    <property type="evidence" value="ECO:0007669"/>
    <property type="project" value="TreeGrafter"/>
</dbReference>
<evidence type="ECO:0000256" key="8">
    <source>
        <dbReference type="ARBA" id="ARBA00022840"/>
    </source>
</evidence>
<accession>A0A2S0WH93</accession>
<dbReference type="GO" id="GO:0016787">
    <property type="term" value="F:hydrolase activity"/>
    <property type="evidence" value="ECO:0007669"/>
    <property type="project" value="UniProtKB-KW"/>
</dbReference>
<evidence type="ECO:0000256" key="5">
    <source>
        <dbReference type="ARBA" id="ARBA00022741"/>
    </source>
</evidence>
<keyword evidence="10" id="KW-0255">Endonuclease</keyword>
<proteinExistence type="inferred from homology"/>
<sequence length="882" mass="96860">MLDTACAAAAVYDLWVPDTMKRWFADKLRVPEGDVRAIYIFLAGVHDVGKATVTFQCQGFRAEFEALFSAVRDAGLPGEMNVKERELRTFPHGVASGIIVGNWLSAHGCDPRLSQVVDAHHGVASSGDLSTEKCALDRYPRPWKDVHEELIGAMAELTGVEPALERACGSAARRIRVPVLQLLTGLVVMADWIASDQDAFPMVVDASQVERLRRGLELTDLTGPIAFRGLRESADQIFNRSFGFSPRTVQRELYRAAAALDGPAIVILEAETGAGKTEAALAATEAMGIRAQGIYFAAPTMATANGLLERVMDWAARLTEGGEVSSLYLAHSKNQLSEPFRHLRYYGVGRDHGDAGSVVASTWMSGRRRGLLSNIVVGTIDQVLMMALRQRYSMLRHVALAGKVVIFDEVHAFDTYTSDYLERTIRWLSYYGASVIIMSATLPPSRRQALARAYTEVPLPEVPDAAYPLITVATEDSARVIPVEPAPTNLAARVRIIPDSLSELVAELEGLLVDGGCVLIIANTIERAQETYRKFKERYPQDVELHHAGFMALQRVAKEDALRAALGPTSHRGSGRPHLRIVVATQVAEQSLDIDADVLITDIAPMDLIVQRIGRLHRHKRPDSDRPAKLLNPQVLIRGVVKRGPVPQFNSGAAAVYGRKLLLATLANLPETFRRPDDIAGLVRTVYSDGPEIPSEWRDAWEEAMREDDQRVSTAHGRAATFMIPEPEDTKYFSDIFSLPNSELAELDCEEKGNAQVRDAEPTVEVIPIRRSGEGSDVYYACGGNFGALVESEEPSYPVARHLSSSTVRLPARVTRFNRDFEAVVGGLEELTPVGWRESNLLKGQLALPLDPDGEITLGRFTLRYTDELGIEIASDDSLKSV</sequence>
<dbReference type="InterPro" id="IPR027417">
    <property type="entry name" value="P-loop_NTPase"/>
</dbReference>
<dbReference type="GO" id="GO:0005524">
    <property type="term" value="F:ATP binding"/>
    <property type="evidence" value="ECO:0007669"/>
    <property type="project" value="UniProtKB-KW"/>
</dbReference>
<evidence type="ECO:0000256" key="2">
    <source>
        <dbReference type="ARBA" id="ARBA00009046"/>
    </source>
</evidence>
<evidence type="ECO:0000256" key="9">
    <source>
        <dbReference type="ARBA" id="ARBA00023118"/>
    </source>
</evidence>
<dbReference type="Gene3D" id="1.10.3210.30">
    <property type="match status" value="1"/>
</dbReference>
<name>A0A2S0WH93_9CORY</name>
<comment type="similarity">
    <text evidence="2">In the central section; belongs to the CRISPR-associated helicase Cas3 family.</text>
</comment>
<keyword evidence="9" id="KW-0051">Antiviral defense</keyword>
<dbReference type="InterPro" id="IPR001650">
    <property type="entry name" value="Helicase_C-like"/>
</dbReference>
<dbReference type="PANTHER" id="PTHR47963">
    <property type="entry name" value="DEAD-BOX ATP-DEPENDENT RNA HELICASE 47, MITOCHONDRIAL"/>
    <property type="match status" value="1"/>
</dbReference>
<evidence type="ECO:0000256" key="4">
    <source>
        <dbReference type="ARBA" id="ARBA00022723"/>
    </source>
</evidence>
<dbReference type="PROSITE" id="PS51192">
    <property type="entry name" value="HELICASE_ATP_BIND_1"/>
    <property type="match status" value="1"/>
</dbReference>
<keyword evidence="11" id="KW-1185">Reference proteome</keyword>
<dbReference type="AlphaFoldDB" id="A0A2S0WH93"/>
<dbReference type="PANTHER" id="PTHR47963:SF9">
    <property type="entry name" value="CRISPR-ASSOCIATED ENDONUCLEASE_HELICASE CAS3"/>
    <property type="match status" value="1"/>
</dbReference>
<evidence type="ECO:0000313" key="10">
    <source>
        <dbReference type="EMBL" id="AWB85158.1"/>
    </source>
</evidence>
<keyword evidence="5" id="KW-0547">Nucleotide-binding</keyword>
<dbReference type="InterPro" id="IPR006483">
    <property type="entry name" value="CRISPR-assoc_Cas3_HD"/>
</dbReference>
<dbReference type="PROSITE" id="PS51643">
    <property type="entry name" value="HD_CAS3"/>
    <property type="match status" value="1"/>
</dbReference>
<keyword evidence="4" id="KW-0479">Metal-binding</keyword>
<comment type="similarity">
    <text evidence="1">In the N-terminal section; belongs to the CRISPR-associated nuclease Cas3-HD family.</text>
</comment>
<reference evidence="11" key="1">
    <citation type="submission" date="2018-01" db="EMBL/GenBank/DDBJ databases">
        <authorList>
            <person name="Li J."/>
        </authorList>
    </citation>
    <scope>NUCLEOTIDE SEQUENCE [LARGE SCALE GENOMIC DNA]</scope>
    <source>
        <strain evidence="11">2184</strain>
    </source>
</reference>
<gene>
    <name evidence="10" type="ORF">C3E79_09965</name>
</gene>
<evidence type="ECO:0000256" key="1">
    <source>
        <dbReference type="ARBA" id="ARBA00006847"/>
    </source>
</evidence>
<keyword evidence="8" id="KW-0067">ATP-binding</keyword>
<keyword evidence="7" id="KW-0347">Helicase</keyword>
<dbReference type="Pfam" id="PF22590">
    <property type="entry name" value="Cas3-like_C_2"/>
    <property type="match status" value="1"/>
</dbReference>
<keyword evidence="3" id="KW-0540">Nuclease</keyword>
<dbReference type="Proteomes" id="UP000244754">
    <property type="component" value="Chromosome"/>
</dbReference>
<dbReference type="InterPro" id="IPR038257">
    <property type="entry name" value="CRISPR-assoc_Cas3_HD_sf"/>
</dbReference>
<dbReference type="InterPro" id="IPR014001">
    <property type="entry name" value="Helicase_ATP-bd"/>
</dbReference>
<dbReference type="SMART" id="SM00490">
    <property type="entry name" value="HELICc"/>
    <property type="match status" value="1"/>
</dbReference>
<dbReference type="GO" id="GO:0003724">
    <property type="term" value="F:RNA helicase activity"/>
    <property type="evidence" value="ECO:0007669"/>
    <property type="project" value="TreeGrafter"/>
</dbReference>
<organism evidence="10 11">
    <name type="scientific">Corynebacterium liangguodongii</name>
    <dbReference type="NCBI Taxonomy" id="2079535"/>
    <lineage>
        <taxon>Bacteria</taxon>
        <taxon>Bacillati</taxon>
        <taxon>Actinomycetota</taxon>
        <taxon>Actinomycetes</taxon>
        <taxon>Mycobacteriales</taxon>
        <taxon>Corynebacteriaceae</taxon>
        <taxon>Corynebacterium</taxon>
    </lineage>
</organism>
<dbReference type="KEGG" id="clia:C3E79_09965"/>
<dbReference type="Gene3D" id="3.40.50.300">
    <property type="entry name" value="P-loop containing nucleotide triphosphate hydrolases"/>
    <property type="match status" value="2"/>
</dbReference>
<dbReference type="NCBIfam" id="TIGR01596">
    <property type="entry name" value="cas3_HD"/>
    <property type="match status" value="1"/>
</dbReference>
<dbReference type="InterPro" id="IPR054712">
    <property type="entry name" value="Cas3-like_dom"/>
</dbReference>
<dbReference type="InterPro" id="IPR006474">
    <property type="entry name" value="Helicase_Cas3_CRISPR-ass_core"/>
</dbReference>
<dbReference type="Pfam" id="PF18395">
    <property type="entry name" value="Cas3_C"/>
    <property type="match status" value="1"/>
</dbReference>
<dbReference type="GO" id="GO:0046872">
    <property type="term" value="F:metal ion binding"/>
    <property type="evidence" value="ECO:0007669"/>
    <property type="project" value="UniProtKB-KW"/>
</dbReference>
<dbReference type="SUPFAM" id="SSF52540">
    <property type="entry name" value="P-loop containing nucleoside triphosphate hydrolases"/>
    <property type="match status" value="1"/>
</dbReference>
<evidence type="ECO:0000256" key="6">
    <source>
        <dbReference type="ARBA" id="ARBA00022801"/>
    </source>
</evidence>
<dbReference type="SMART" id="SM00487">
    <property type="entry name" value="DEXDc"/>
    <property type="match status" value="1"/>
</dbReference>
<dbReference type="EMBL" id="CP026948">
    <property type="protein sequence ID" value="AWB85158.1"/>
    <property type="molecule type" value="Genomic_DNA"/>
</dbReference>
<dbReference type="Pfam" id="PF18019">
    <property type="entry name" value="Cas3_HD"/>
    <property type="match status" value="1"/>
</dbReference>
<dbReference type="NCBIfam" id="TIGR01587">
    <property type="entry name" value="cas3_core"/>
    <property type="match status" value="1"/>
</dbReference>
<dbReference type="InterPro" id="IPR041372">
    <property type="entry name" value="Cas3_C"/>
</dbReference>
<evidence type="ECO:0000256" key="3">
    <source>
        <dbReference type="ARBA" id="ARBA00022722"/>
    </source>
</evidence>
<dbReference type="Pfam" id="PF00270">
    <property type="entry name" value="DEAD"/>
    <property type="match status" value="1"/>
</dbReference>
<protein>
    <submittedName>
        <fullName evidence="10">CRISPR-associated helicase/endonuclease Cas3</fullName>
    </submittedName>
</protein>
<keyword evidence="6" id="KW-0378">Hydrolase</keyword>
<dbReference type="CDD" id="cd09641">
    <property type="entry name" value="Cas3''_I"/>
    <property type="match status" value="1"/>
</dbReference>
<evidence type="ECO:0000313" key="11">
    <source>
        <dbReference type="Proteomes" id="UP000244754"/>
    </source>
</evidence>
<dbReference type="GO" id="GO:0004519">
    <property type="term" value="F:endonuclease activity"/>
    <property type="evidence" value="ECO:0007669"/>
    <property type="project" value="UniProtKB-KW"/>
</dbReference>
<dbReference type="InterPro" id="IPR050547">
    <property type="entry name" value="DEAD_box_RNA_helicases"/>
</dbReference>
<dbReference type="GO" id="GO:0051607">
    <property type="term" value="P:defense response to virus"/>
    <property type="evidence" value="ECO:0007669"/>
    <property type="project" value="UniProtKB-KW"/>
</dbReference>
<evidence type="ECO:0000256" key="7">
    <source>
        <dbReference type="ARBA" id="ARBA00022806"/>
    </source>
</evidence>
<dbReference type="InterPro" id="IPR011545">
    <property type="entry name" value="DEAD/DEAH_box_helicase_dom"/>
</dbReference>